<keyword evidence="1" id="KW-0812">Transmembrane</keyword>
<proteinExistence type="predicted"/>
<evidence type="ECO:0000256" key="1">
    <source>
        <dbReference type="SAM" id="Phobius"/>
    </source>
</evidence>
<evidence type="ECO:0000313" key="2">
    <source>
        <dbReference type="EMBL" id="MDR6842822.1"/>
    </source>
</evidence>
<gene>
    <name evidence="2" type="ORF">J2W94_003127</name>
</gene>
<comment type="caution">
    <text evidence="2">The sequence shown here is derived from an EMBL/GenBank/DDBJ whole genome shotgun (WGS) entry which is preliminary data.</text>
</comment>
<feature type="transmembrane region" description="Helical" evidence="1">
    <location>
        <begin position="6"/>
        <end position="35"/>
    </location>
</feature>
<sequence>MTIAGMLIFLATLVWPVWLTGAVLFTLVIGAPSLILRMAIGHRTKFRFGSSPAQAVVAGVAVFFYLGLVAFFVAGL</sequence>
<dbReference type="EMBL" id="JAVDTT010000004">
    <property type="protein sequence ID" value="MDR6842822.1"/>
    <property type="molecule type" value="Genomic_DNA"/>
</dbReference>
<feature type="transmembrane region" description="Helical" evidence="1">
    <location>
        <begin position="55"/>
        <end position="74"/>
    </location>
</feature>
<accession>A0ABU1RVM4</accession>
<dbReference type="Proteomes" id="UP001254759">
    <property type="component" value="Unassembled WGS sequence"/>
</dbReference>
<organism evidence="2 3">
    <name type="scientific">Pseudoxanthomonas sacheonensis</name>
    <dbReference type="NCBI Taxonomy" id="443615"/>
    <lineage>
        <taxon>Bacteria</taxon>
        <taxon>Pseudomonadati</taxon>
        <taxon>Pseudomonadota</taxon>
        <taxon>Gammaproteobacteria</taxon>
        <taxon>Lysobacterales</taxon>
        <taxon>Lysobacteraceae</taxon>
        <taxon>Pseudoxanthomonas</taxon>
    </lineage>
</organism>
<keyword evidence="1" id="KW-1133">Transmembrane helix</keyword>
<protein>
    <submittedName>
        <fullName evidence="2">Uncharacterized protein</fullName>
    </submittedName>
</protein>
<keyword evidence="1" id="KW-0472">Membrane</keyword>
<dbReference type="RefSeq" id="WP_310095398.1">
    <property type="nucleotide sequence ID" value="NZ_JAVDTT010000004.1"/>
</dbReference>
<reference evidence="2 3" key="1">
    <citation type="submission" date="2023-07" db="EMBL/GenBank/DDBJ databases">
        <title>Sorghum-associated microbial communities from plants grown in Nebraska, USA.</title>
        <authorList>
            <person name="Schachtman D."/>
        </authorList>
    </citation>
    <scope>NUCLEOTIDE SEQUENCE [LARGE SCALE GENOMIC DNA]</scope>
    <source>
        <strain evidence="2 3">BE107</strain>
    </source>
</reference>
<keyword evidence="3" id="KW-1185">Reference proteome</keyword>
<name>A0ABU1RVM4_9GAMM</name>
<evidence type="ECO:0000313" key="3">
    <source>
        <dbReference type="Proteomes" id="UP001254759"/>
    </source>
</evidence>